<dbReference type="SUPFAM" id="SSF52540">
    <property type="entry name" value="P-loop containing nucleoside triphosphate hydrolases"/>
    <property type="match status" value="2"/>
</dbReference>
<dbReference type="SUPFAM" id="SSF90123">
    <property type="entry name" value="ABC transporter transmembrane region"/>
    <property type="match status" value="2"/>
</dbReference>
<gene>
    <name evidence="12" type="ORF">GMARGA_LOCUS17980</name>
</gene>
<evidence type="ECO:0000256" key="8">
    <source>
        <dbReference type="SAM" id="Coils"/>
    </source>
</evidence>
<feature type="transmembrane region" description="Helical" evidence="9">
    <location>
        <begin position="178"/>
        <end position="198"/>
    </location>
</feature>
<accession>A0ABN7VFI7</accession>
<dbReference type="InterPro" id="IPR027417">
    <property type="entry name" value="P-loop_NTPase"/>
</dbReference>
<feature type="domain" description="ABC transmembrane type-1" evidence="11">
    <location>
        <begin position="727"/>
        <end position="1012"/>
    </location>
</feature>
<dbReference type="Pfam" id="PF00664">
    <property type="entry name" value="ABC_membrane"/>
    <property type="match status" value="2"/>
</dbReference>
<keyword evidence="4" id="KW-0547">Nucleotide-binding</keyword>
<feature type="domain" description="ABC transporter" evidence="10">
    <location>
        <begin position="1047"/>
        <end position="1286"/>
    </location>
</feature>
<dbReference type="Proteomes" id="UP000789901">
    <property type="component" value="Unassembled WGS sequence"/>
</dbReference>
<feature type="domain" description="ABC transporter" evidence="10">
    <location>
        <begin position="380"/>
        <end position="625"/>
    </location>
</feature>
<evidence type="ECO:0000256" key="5">
    <source>
        <dbReference type="ARBA" id="ARBA00022840"/>
    </source>
</evidence>
<evidence type="ECO:0000259" key="11">
    <source>
        <dbReference type="PROSITE" id="PS50929"/>
    </source>
</evidence>
<evidence type="ECO:0000256" key="1">
    <source>
        <dbReference type="ARBA" id="ARBA00004141"/>
    </source>
</evidence>
<feature type="transmembrane region" description="Helical" evidence="9">
    <location>
        <begin position="987"/>
        <end position="1005"/>
    </location>
</feature>
<feature type="transmembrane region" description="Helical" evidence="9">
    <location>
        <begin position="766"/>
        <end position="791"/>
    </location>
</feature>
<dbReference type="InterPro" id="IPR011527">
    <property type="entry name" value="ABC1_TM_dom"/>
</dbReference>
<feature type="transmembrane region" description="Helical" evidence="9">
    <location>
        <begin position="869"/>
        <end position="888"/>
    </location>
</feature>
<evidence type="ECO:0000256" key="2">
    <source>
        <dbReference type="ARBA" id="ARBA00007577"/>
    </source>
</evidence>
<keyword evidence="5" id="KW-0067">ATP-binding</keyword>
<reference evidence="12 13" key="1">
    <citation type="submission" date="2021-06" db="EMBL/GenBank/DDBJ databases">
        <authorList>
            <person name="Kallberg Y."/>
            <person name="Tangrot J."/>
            <person name="Rosling A."/>
        </authorList>
    </citation>
    <scope>NUCLEOTIDE SEQUENCE [LARGE SCALE GENOMIC DNA]</scope>
    <source>
        <strain evidence="12 13">120-4 pot B 10/14</strain>
    </source>
</reference>
<dbReference type="InterPro" id="IPR003439">
    <property type="entry name" value="ABC_transporter-like_ATP-bd"/>
</dbReference>
<dbReference type="Pfam" id="PF00005">
    <property type="entry name" value="ABC_tran"/>
    <property type="match status" value="2"/>
</dbReference>
<dbReference type="InterPro" id="IPR017871">
    <property type="entry name" value="ABC_transporter-like_CS"/>
</dbReference>
<evidence type="ECO:0000313" key="13">
    <source>
        <dbReference type="Proteomes" id="UP000789901"/>
    </source>
</evidence>
<dbReference type="Gene3D" id="1.20.1560.10">
    <property type="entry name" value="ABC transporter type 1, transmembrane domain"/>
    <property type="match status" value="1"/>
</dbReference>
<feature type="transmembrane region" description="Helical" evidence="9">
    <location>
        <begin position="316"/>
        <end position="337"/>
    </location>
</feature>
<dbReference type="CDD" id="cd18577">
    <property type="entry name" value="ABC_6TM_Pgp_ABCB1_D1_like"/>
    <property type="match status" value="1"/>
</dbReference>
<comment type="subcellular location">
    <subcellularLocation>
        <location evidence="1">Membrane</location>
        <topology evidence="1">Multi-pass membrane protein</topology>
    </subcellularLocation>
</comment>
<dbReference type="EMBL" id="CAJVQB010013959">
    <property type="protein sequence ID" value="CAG8765571.1"/>
    <property type="molecule type" value="Genomic_DNA"/>
</dbReference>
<dbReference type="InterPro" id="IPR036640">
    <property type="entry name" value="ABC1_TM_sf"/>
</dbReference>
<dbReference type="PROSITE" id="PS50893">
    <property type="entry name" value="ABC_TRANSPORTER_2"/>
    <property type="match status" value="2"/>
</dbReference>
<feature type="coiled-coil region" evidence="8">
    <location>
        <begin position="629"/>
        <end position="656"/>
    </location>
</feature>
<feature type="transmembrane region" description="Helical" evidence="9">
    <location>
        <begin position="51"/>
        <end position="83"/>
    </location>
</feature>
<keyword evidence="8" id="KW-0175">Coiled coil</keyword>
<comment type="similarity">
    <text evidence="2">Belongs to the ABC transporter superfamily. ABCB family. Multidrug resistance exporter (TC 3.A.1.201) subfamily.</text>
</comment>
<dbReference type="Gene3D" id="3.40.50.300">
    <property type="entry name" value="P-loop containing nucleotide triphosphate hydrolases"/>
    <property type="match status" value="2"/>
</dbReference>
<feature type="transmembrane region" description="Helical" evidence="9">
    <location>
        <begin position="947"/>
        <end position="972"/>
    </location>
</feature>
<evidence type="ECO:0000256" key="9">
    <source>
        <dbReference type="SAM" id="Phobius"/>
    </source>
</evidence>
<dbReference type="SMART" id="SM00382">
    <property type="entry name" value="AAA"/>
    <property type="match status" value="2"/>
</dbReference>
<keyword evidence="13" id="KW-1185">Reference proteome</keyword>
<dbReference type="PANTHER" id="PTHR43394">
    <property type="entry name" value="ATP-DEPENDENT PERMEASE MDL1, MITOCHONDRIAL"/>
    <property type="match status" value="1"/>
</dbReference>
<dbReference type="PROSITE" id="PS00211">
    <property type="entry name" value="ABC_TRANSPORTER_1"/>
    <property type="match status" value="2"/>
</dbReference>
<dbReference type="PROSITE" id="PS50929">
    <property type="entry name" value="ABC_TM1F"/>
    <property type="match status" value="2"/>
</dbReference>
<feature type="transmembrane region" description="Helical" evidence="9">
    <location>
        <begin position="281"/>
        <end position="304"/>
    </location>
</feature>
<proteinExistence type="inferred from homology"/>
<feature type="transmembrane region" description="Helical" evidence="9">
    <location>
        <begin position="722"/>
        <end position="746"/>
    </location>
</feature>
<evidence type="ECO:0000313" key="12">
    <source>
        <dbReference type="EMBL" id="CAG8765571.1"/>
    </source>
</evidence>
<dbReference type="CDD" id="cd03249">
    <property type="entry name" value="ABC_MTABC3_MDL1_MDL2"/>
    <property type="match status" value="2"/>
</dbReference>
<dbReference type="InterPro" id="IPR003593">
    <property type="entry name" value="AAA+_ATPase"/>
</dbReference>
<keyword evidence="3 9" id="KW-0812">Transmembrane</keyword>
<sequence>MIESTTTILTEESSGIKLDPIEERILKDQISVTKKKESYIALYRFATKLDWIIMLMGLAFSAAAGTAMAGRSVLFGIMTDYFIRLQIHTISTNEFSEESNYLFLVYVYFAVFIFVATYISLTTWVYTGERIARQIREQYFRAVLRQNIAYFDKYGSSEVVTRITSDIHLVQDGISEKISLAFLYISHFIASFIIEFTISWKMTLVISCIIPFLAINSSLMNKHSAIFTKRILDFYSRAGIIAEESISTIRVAVAFGAQKKLSDLYDAYLDEARKEGFKKSLLVGFTLGIMFFGINSISSFSFLYGSTMVINNEISFGQVVSIFNLIGNGFFSLTTFFDYIQAIGLATGASSKLFETIDRAPSIDIASDTGVKPKTLAGHIQLKNIKFIYPTRPDVEILNNISLDIEPGSTVALVGSSGSGKSTIASLILRFYDSHSGGIFLDGHNIKSLDLIWLRKQIGFVSQEPVLFKTTIAENVSYGLIGSIYENLPNNEKREMIENACKKANAHDFIMKFPDKYETMVGEHGILLSGGQKQRIAIARAIIKDPRILLFDEATSALDTQSENIIQNALDQTSKGRTTIVIAHRLSTIRNATKIIVINKGVIMESGTHEELMDKKGDYSKFVETQKIIQTLKAEKNILKENFNILNSNISSLKDEVTTSFTANDINYHQTNLITRASFHASSHSNLVQQNSDVEIGLNHDDHNYTVLEMIKKILFIDRSEFLVLSIGIISSIINGCLCPTFGIMLANVFHAFTKTGDALRNEATFWSLMLFVFSVMMFFVNAIQNVTLGFSSEKLTEKIRSISFASILRQDISFFDEENHSTGILTSHLSLDVTYINGLAGITLGNLLHITVMIFASIIVSFIVGWKLTLVCLCSIPIMIGAGGLRIKMLSNLQQKTKKAYEYSTQIACESADNIRTVAALTCENNLWERYHNLLDEPMRQSIKNAFLASIPFAFANCVNFFITALAFWYGSILLMNNEYDLKKMITVYTVLVMGSSFTGRFFAYAPDMVKAKSASDYIMTLLERVPNIDTWSQNGEKIKTVKGHLKFSNVHFHYPTRPNFLVLQGLNLEIKPGQNVALVGPSGCGKSTIINLVEMFYQVTNGTITIDEIDIAKMNVNNLREHIALVSQEPSLYDMTIKENIFMGCLPGQNITQNDLEKVCRQANIHEFIDGLANGYDTRIGEKGIQLSGGQKQRIAIARALIRNPKILLLDEATSALDSESEKVVQNALDAAAHGRTTIAIAHRLSTIQNADIIFVIKDGKVHEQGTHQELLELQGIYFMMIQKQHLGESN</sequence>
<evidence type="ECO:0000256" key="6">
    <source>
        <dbReference type="ARBA" id="ARBA00022989"/>
    </source>
</evidence>
<dbReference type="InterPro" id="IPR039421">
    <property type="entry name" value="Type_1_exporter"/>
</dbReference>
<keyword evidence="7 9" id="KW-0472">Membrane</keyword>
<evidence type="ECO:0000256" key="4">
    <source>
        <dbReference type="ARBA" id="ARBA00022741"/>
    </source>
</evidence>
<evidence type="ECO:0000256" key="3">
    <source>
        <dbReference type="ARBA" id="ARBA00022692"/>
    </source>
</evidence>
<comment type="caution">
    <text evidence="12">The sequence shown here is derived from an EMBL/GenBank/DDBJ whole genome shotgun (WGS) entry which is preliminary data.</text>
</comment>
<feature type="transmembrane region" description="Helical" evidence="9">
    <location>
        <begin position="204"/>
        <end position="221"/>
    </location>
</feature>
<evidence type="ECO:0000256" key="7">
    <source>
        <dbReference type="ARBA" id="ARBA00023136"/>
    </source>
</evidence>
<evidence type="ECO:0000259" key="10">
    <source>
        <dbReference type="PROSITE" id="PS50893"/>
    </source>
</evidence>
<dbReference type="PANTHER" id="PTHR43394:SF27">
    <property type="entry name" value="ATP-DEPENDENT TRANSLOCASE ABCB1-LIKE"/>
    <property type="match status" value="1"/>
</dbReference>
<organism evidence="12 13">
    <name type="scientific">Gigaspora margarita</name>
    <dbReference type="NCBI Taxonomy" id="4874"/>
    <lineage>
        <taxon>Eukaryota</taxon>
        <taxon>Fungi</taxon>
        <taxon>Fungi incertae sedis</taxon>
        <taxon>Mucoromycota</taxon>
        <taxon>Glomeromycotina</taxon>
        <taxon>Glomeromycetes</taxon>
        <taxon>Diversisporales</taxon>
        <taxon>Gigasporaceae</taxon>
        <taxon>Gigaspora</taxon>
    </lineage>
</organism>
<dbReference type="CDD" id="cd18578">
    <property type="entry name" value="ABC_6TM_Pgp_ABCB1_D2_like"/>
    <property type="match status" value="1"/>
</dbReference>
<feature type="transmembrane region" description="Helical" evidence="9">
    <location>
        <begin position="103"/>
        <end position="126"/>
    </location>
</feature>
<keyword evidence="6 9" id="KW-1133">Transmembrane helix</keyword>
<feature type="domain" description="ABC transmembrane type-1" evidence="11">
    <location>
        <begin position="55"/>
        <end position="345"/>
    </location>
</feature>
<feature type="transmembrane region" description="Helical" evidence="9">
    <location>
        <begin position="840"/>
        <end position="863"/>
    </location>
</feature>
<protein>
    <submittedName>
        <fullName evidence="12">8260_t:CDS:1</fullName>
    </submittedName>
</protein>
<name>A0ABN7VFI7_GIGMA</name>